<evidence type="ECO:0000256" key="3">
    <source>
        <dbReference type="SAM" id="MobiDB-lite"/>
    </source>
</evidence>
<accession>A0AAU7JHJ3</accession>
<dbReference type="Gene3D" id="1.10.287.950">
    <property type="entry name" value="Methyl-accepting chemotaxis protein"/>
    <property type="match status" value="1"/>
</dbReference>
<dbReference type="GO" id="GO:0007165">
    <property type="term" value="P:signal transduction"/>
    <property type="evidence" value="ECO:0007669"/>
    <property type="project" value="UniProtKB-KW"/>
</dbReference>
<dbReference type="GO" id="GO:0016020">
    <property type="term" value="C:membrane"/>
    <property type="evidence" value="ECO:0007669"/>
    <property type="project" value="InterPro"/>
</dbReference>
<gene>
    <name evidence="5" type="ORF">ABEG18_02485</name>
</gene>
<organism evidence="5">
    <name type="scientific">Alsobacter sp. KACC 23698</name>
    <dbReference type="NCBI Taxonomy" id="3149229"/>
    <lineage>
        <taxon>Bacteria</taxon>
        <taxon>Pseudomonadati</taxon>
        <taxon>Pseudomonadota</taxon>
        <taxon>Alphaproteobacteria</taxon>
        <taxon>Hyphomicrobiales</taxon>
        <taxon>Alsobacteraceae</taxon>
        <taxon>Alsobacter</taxon>
    </lineage>
</organism>
<dbReference type="PANTHER" id="PTHR32089">
    <property type="entry name" value="METHYL-ACCEPTING CHEMOTAXIS PROTEIN MCPB"/>
    <property type="match status" value="1"/>
</dbReference>
<evidence type="ECO:0000259" key="4">
    <source>
        <dbReference type="PROSITE" id="PS50111"/>
    </source>
</evidence>
<dbReference type="Pfam" id="PF07238">
    <property type="entry name" value="PilZ"/>
    <property type="match status" value="1"/>
</dbReference>
<keyword evidence="1 2" id="KW-0807">Transducer</keyword>
<feature type="region of interest" description="Disordered" evidence="3">
    <location>
        <begin position="595"/>
        <end position="624"/>
    </location>
</feature>
<dbReference type="InterPro" id="IPR009875">
    <property type="entry name" value="PilZ_domain"/>
</dbReference>
<name>A0AAU7JHJ3_9HYPH</name>
<dbReference type="EMBL" id="CP157484">
    <property type="protein sequence ID" value="XBO39672.1"/>
    <property type="molecule type" value="Genomic_DNA"/>
</dbReference>
<sequence length="624" mass="66498">MNLVRLFKLPASRPDPSGEDAARAAPEPSATEPPHDAPGPGMEDVLKQLEDDVLLTMRVIGYSADDVQSRITETLGMMDGLRDASLELSSLSGTAFKATTSLAHTTQQLERTGEAIEQHVAGTDEFVQDAQDLAKDVTLRMEQLSGAVDRIAGVVAVIGAIARQTNLLALNASIEAARAGAAGRGFAVVATEVKQLAGQVQMATGDISAQISMLQTVARESGSTVGDIARLLGRVGPVLGSVKDAVRKQIGGAREVASRASESLQFVSVVSDKSQAMTRVAADAAAACQDAGQSASKMVPALHLLTQRSTAFLRHTDLRDRRSARRLPVSLRGQFRSADGLLAVGLTTVDLSEGGALASPDGPGLAKGMTGLVHIDQVGAIRASVRSVDEEATRLAFHHPSPEALGEIRRLVADADRETRPLVKIAQGAAMEIASAFEAGLAAGRVRLNDLITVDYRRVPGTDPIQYLTDATPFYDATLPPILERVRRDVPECFLATAVDRNAYLPVHHPEYSKPQRPDDFAWNDIHSRNRRILERSKMLVLARNQEAYQLAGFMRHQGGADFKPVKLIAAPIFVGDGLWGNVMLAVGTTVLPPRRDDPLGFPAPARGSSPAPDAKTERVDPAP</sequence>
<dbReference type="InterPro" id="IPR004089">
    <property type="entry name" value="MCPsignal_dom"/>
</dbReference>
<dbReference type="PANTHER" id="PTHR32089:SF112">
    <property type="entry name" value="LYSOZYME-LIKE PROTEIN-RELATED"/>
    <property type="match status" value="1"/>
</dbReference>
<dbReference type="PROSITE" id="PS50111">
    <property type="entry name" value="CHEMOTAXIS_TRANSDUC_2"/>
    <property type="match status" value="1"/>
</dbReference>
<protein>
    <submittedName>
        <fullName evidence="5">Methyl-accepting chemotaxis protein</fullName>
    </submittedName>
</protein>
<dbReference type="RefSeq" id="WP_406856517.1">
    <property type="nucleotide sequence ID" value="NZ_CP157484.1"/>
</dbReference>
<reference evidence="5" key="1">
    <citation type="submission" date="2024-05" db="EMBL/GenBank/DDBJ databases">
        <authorList>
            <person name="Kim S."/>
            <person name="Heo J."/>
            <person name="Choi H."/>
            <person name="Choi Y."/>
            <person name="Kwon S.-W."/>
            <person name="Kim Y."/>
        </authorList>
    </citation>
    <scope>NUCLEOTIDE SEQUENCE</scope>
    <source>
        <strain evidence="5">KACC 23698</strain>
    </source>
</reference>
<dbReference type="Gene3D" id="2.40.10.220">
    <property type="entry name" value="predicted glycosyltransferase like domains"/>
    <property type="match status" value="1"/>
</dbReference>
<feature type="domain" description="Methyl-accepting transducer" evidence="4">
    <location>
        <begin position="81"/>
        <end position="299"/>
    </location>
</feature>
<feature type="region of interest" description="Disordered" evidence="3">
    <location>
        <begin position="9"/>
        <end position="43"/>
    </location>
</feature>
<evidence type="ECO:0000313" key="5">
    <source>
        <dbReference type="EMBL" id="XBO39672.1"/>
    </source>
</evidence>
<evidence type="ECO:0000256" key="1">
    <source>
        <dbReference type="ARBA" id="ARBA00023224"/>
    </source>
</evidence>
<dbReference type="Pfam" id="PF00015">
    <property type="entry name" value="MCPsignal"/>
    <property type="match status" value="1"/>
</dbReference>
<dbReference type="SUPFAM" id="SSF141371">
    <property type="entry name" value="PilZ domain-like"/>
    <property type="match status" value="1"/>
</dbReference>
<evidence type="ECO:0000256" key="2">
    <source>
        <dbReference type="PROSITE-ProRule" id="PRU00284"/>
    </source>
</evidence>
<proteinExistence type="predicted"/>
<dbReference type="SMART" id="SM00283">
    <property type="entry name" value="MA"/>
    <property type="match status" value="1"/>
</dbReference>
<dbReference type="AlphaFoldDB" id="A0AAU7JHJ3"/>
<dbReference type="GO" id="GO:0035438">
    <property type="term" value="F:cyclic-di-GMP binding"/>
    <property type="evidence" value="ECO:0007669"/>
    <property type="project" value="InterPro"/>
</dbReference>
<dbReference type="SUPFAM" id="SSF58104">
    <property type="entry name" value="Methyl-accepting chemotaxis protein (MCP) signaling domain"/>
    <property type="match status" value="1"/>
</dbReference>
<feature type="compositionally biased region" description="Basic and acidic residues" evidence="3">
    <location>
        <begin position="615"/>
        <end position="624"/>
    </location>
</feature>